<protein>
    <recommendedName>
        <fullName evidence="7">Diguanylate phosphodiesterase</fullName>
    </recommendedName>
</protein>
<dbReference type="InterPro" id="IPR000014">
    <property type="entry name" value="PAS"/>
</dbReference>
<feature type="coiled-coil region" evidence="1">
    <location>
        <begin position="72"/>
        <end position="106"/>
    </location>
</feature>
<dbReference type="InterPro" id="IPR050706">
    <property type="entry name" value="Cyclic-di-GMP_PDE-like"/>
</dbReference>
<evidence type="ECO:0000256" key="2">
    <source>
        <dbReference type="SAM" id="Phobius"/>
    </source>
</evidence>
<name>A0AAN1T183_9PROT</name>
<organism evidence="5 6">
    <name type="scientific">Ferrigenium kumadai</name>
    <dbReference type="NCBI Taxonomy" id="1682490"/>
    <lineage>
        <taxon>Bacteria</taxon>
        <taxon>Pseudomonadati</taxon>
        <taxon>Pseudomonadota</taxon>
        <taxon>Betaproteobacteria</taxon>
        <taxon>Nitrosomonadales</taxon>
        <taxon>Gallionellaceae</taxon>
        <taxon>Ferrigenium</taxon>
    </lineage>
</organism>
<evidence type="ECO:0000259" key="4">
    <source>
        <dbReference type="PROSITE" id="PS50883"/>
    </source>
</evidence>
<evidence type="ECO:0000313" key="5">
    <source>
        <dbReference type="EMBL" id="BBI99554.1"/>
    </source>
</evidence>
<dbReference type="EMBL" id="AP019536">
    <property type="protein sequence ID" value="BBI99554.1"/>
    <property type="molecule type" value="Genomic_DNA"/>
</dbReference>
<proteinExistence type="predicted"/>
<dbReference type="GO" id="GO:0071111">
    <property type="term" value="F:cyclic-guanylate-specific phosphodiesterase activity"/>
    <property type="evidence" value="ECO:0007669"/>
    <property type="project" value="InterPro"/>
</dbReference>
<evidence type="ECO:0000259" key="3">
    <source>
        <dbReference type="PROSITE" id="PS50112"/>
    </source>
</evidence>
<dbReference type="InterPro" id="IPR013656">
    <property type="entry name" value="PAS_4"/>
</dbReference>
<feature type="transmembrane region" description="Helical" evidence="2">
    <location>
        <begin position="39"/>
        <end position="58"/>
    </location>
</feature>
<sequence length="505" mass="56518">MRGRELFRAVQWYIVAAAVTATAAALVFAIYFTEAGLPWISFLTGILVAAVFAEAVRVSRSEWVVMRRTAQVSSLKDKLEHETTLRKKAEEKLTSDKARLQLLDETLLTMVALIDTEGHCRYHNRAFRDWLHLRPELIDGRHIREIFGAKAYADIATAVRQSLDGQPARYEHTQQMPNGAVYRLSVEQIPQFDEAGKVNGFYFLADDITARGDLHPPEKPAPGPDSTERKIPAAALARNEATVQELLIDAERITGQKEAGKRIMVAIQKGEFRLYCQLISPLPANSGKAEHYEILIRLMEEEEGMLPPGAFFPLAERHGLMPFLDRWVVQHVLEWASSINQQQLRRKDSIYFINVAAATIGDPDFPDFLQTTLLEYGIPGSVLCFEVPESELASRGASAVEFIQRVRRCGCRVALSGFGRDAVPFERIRGFQVEFLKIDGSIILNMLRDPTDLAKVVSIEQVAKKIGVKTVAELVESEELIAKLRSIGVDFAQGFGISRPRSLSE</sequence>
<feature type="domain" description="EAL" evidence="4">
    <location>
        <begin position="256"/>
        <end position="505"/>
    </location>
</feature>
<dbReference type="SUPFAM" id="SSF55785">
    <property type="entry name" value="PYP-like sensor domain (PAS domain)"/>
    <property type="match status" value="1"/>
</dbReference>
<dbReference type="Pfam" id="PF00563">
    <property type="entry name" value="EAL"/>
    <property type="match status" value="1"/>
</dbReference>
<keyword evidence="1" id="KW-0175">Coiled coil</keyword>
<dbReference type="InterPro" id="IPR035965">
    <property type="entry name" value="PAS-like_dom_sf"/>
</dbReference>
<dbReference type="RefSeq" id="WP_212784798.1">
    <property type="nucleotide sequence ID" value="NZ_AP019536.1"/>
</dbReference>
<dbReference type="PANTHER" id="PTHR33121">
    <property type="entry name" value="CYCLIC DI-GMP PHOSPHODIESTERASE PDEF"/>
    <property type="match status" value="1"/>
</dbReference>
<dbReference type="InterPro" id="IPR035919">
    <property type="entry name" value="EAL_sf"/>
</dbReference>
<dbReference type="PANTHER" id="PTHR33121:SF23">
    <property type="entry name" value="CYCLIC DI-GMP PHOSPHODIESTERASE PDEB"/>
    <property type="match status" value="1"/>
</dbReference>
<keyword evidence="6" id="KW-1185">Reference proteome</keyword>
<dbReference type="PROSITE" id="PS50883">
    <property type="entry name" value="EAL"/>
    <property type="match status" value="1"/>
</dbReference>
<dbReference type="SMART" id="SM00052">
    <property type="entry name" value="EAL"/>
    <property type="match status" value="1"/>
</dbReference>
<evidence type="ECO:0000313" key="6">
    <source>
        <dbReference type="Proteomes" id="UP001319121"/>
    </source>
</evidence>
<accession>A0AAN1T183</accession>
<evidence type="ECO:0008006" key="7">
    <source>
        <dbReference type="Google" id="ProtNLM"/>
    </source>
</evidence>
<dbReference type="KEGG" id="fku:FGKAn22_12470"/>
<dbReference type="NCBIfam" id="TIGR00229">
    <property type="entry name" value="sensory_box"/>
    <property type="match status" value="1"/>
</dbReference>
<feature type="transmembrane region" description="Helical" evidence="2">
    <location>
        <begin position="12"/>
        <end position="33"/>
    </location>
</feature>
<dbReference type="Gene3D" id="3.20.20.450">
    <property type="entry name" value="EAL domain"/>
    <property type="match status" value="1"/>
</dbReference>
<dbReference type="Pfam" id="PF08448">
    <property type="entry name" value="PAS_4"/>
    <property type="match status" value="1"/>
</dbReference>
<gene>
    <name evidence="5" type="ORF">FGKAn22_12470</name>
</gene>
<keyword evidence="2" id="KW-1133">Transmembrane helix</keyword>
<feature type="domain" description="PAS" evidence="3">
    <location>
        <begin position="96"/>
        <end position="166"/>
    </location>
</feature>
<dbReference type="Proteomes" id="UP001319121">
    <property type="component" value="Chromosome"/>
</dbReference>
<keyword evidence="2" id="KW-0812">Transmembrane</keyword>
<keyword evidence="2" id="KW-0472">Membrane</keyword>
<dbReference type="AlphaFoldDB" id="A0AAN1T183"/>
<dbReference type="Gene3D" id="3.30.450.20">
    <property type="entry name" value="PAS domain"/>
    <property type="match status" value="1"/>
</dbReference>
<dbReference type="CDD" id="cd01948">
    <property type="entry name" value="EAL"/>
    <property type="match status" value="1"/>
</dbReference>
<evidence type="ECO:0000256" key="1">
    <source>
        <dbReference type="SAM" id="Coils"/>
    </source>
</evidence>
<dbReference type="InterPro" id="IPR001633">
    <property type="entry name" value="EAL_dom"/>
</dbReference>
<dbReference type="SUPFAM" id="SSF141868">
    <property type="entry name" value="EAL domain-like"/>
    <property type="match status" value="1"/>
</dbReference>
<dbReference type="PROSITE" id="PS50112">
    <property type="entry name" value="PAS"/>
    <property type="match status" value="1"/>
</dbReference>
<reference evidence="5 6" key="1">
    <citation type="submission" date="2019-03" db="EMBL/GenBank/DDBJ databases">
        <title>Complete genome sequence of Ferrigenium kumadai strain An22, a microaerophilic iron-oxidizing bacterium isolated from a paddy field soil.</title>
        <authorList>
            <person name="Watanabe T."/>
            <person name="Asakawa S."/>
        </authorList>
    </citation>
    <scope>NUCLEOTIDE SEQUENCE [LARGE SCALE GENOMIC DNA]</scope>
    <source>
        <strain evidence="5 6">An22</strain>
    </source>
</reference>